<dbReference type="Pfam" id="PF06139">
    <property type="entry name" value="BphX"/>
    <property type="match status" value="1"/>
</dbReference>
<reference evidence="2 3" key="1">
    <citation type="submission" date="2019-09" db="EMBL/GenBank/DDBJ databases">
        <title>Hydrogenophaga aromatica sp. nov., isolated from a para-xylene-degrading enrichment culture.</title>
        <authorList>
            <person name="Tancsics A."/>
            <person name="Banerjee S."/>
        </authorList>
    </citation>
    <scope>NUCLEOTIDE SEQUENCE [LARGE SCALE GENOMIC DNA]</scope>
    <source>
        <strain evidence="2 3">D2P1</strain>
    </source>
</reference>
<dbReference type="Proteomes" id="UP000545507">
    <property type="component" value="Unassembled WGS sequence"/>
</dbReference>
<evidence type="ECO:0000313" key="2">
    <source>
        <dbReference type="EMBL" id="NWF44959.1"/>
    </source>
</evidence>
<feature type="transmembrane region" description="Helical" evidence="1">
    <location>
        <begin position="7"/>
        <end position="33"/>
    </location>
</feature>
<accession>A0A7Y8GUA5</accession>
<name>A0A7Y8GUA5_9BURK</name>
<sequence>MTKVRLFLIAIGLFYIINLIGTLPFSTLGLFGTMYPGVELHVGEPIFTLLQDAWAVVGLQLGAIGAVALWGARDPGRYEAVIPVVIATEVVDGLWDFYSIVWSHEALWFGLVTLAIHVMWIGWGLLAWRAVASNR</sequence>
<keyword evidence="1" id="KW-0812">Transmembrane</keyword>
<proteinExistence type="predicted"/>
<dbReference type="InterPro" id="IPR009310">
    <property type="entry name" value="BphX"/>
</dbReference>
<keyword evidence="1" id="KW-1133">Transmembrane helix</keyword>
<dbReference type="AlphaFoldDB" id="A0A7Y8GUA5"/>
<evidence type="ECO:0000313" key="3">
    <source>
        <dbReference type="Proteomes" id="UP000545507"/>
    </source>
</evidence>
<feature type="transmembrane region" description="Helical" evidence="1">
    <location>
        <begin position="53"/>
        <end position="73"/>
    </location>
</feature>
<keyword evidence="1" id="KW-0472">Membrane</keyword>
<evidence type="ECO:0000256" key="1">
    <source>
        <dbReference type="SAM" id="Phobius"/>
    </source>
</evidence>
<dbReference type="RefSeq" id="WP_177134590.1">
    <property type="nucleotide sequence ID" value="NZ_VYGV01000006.1"/>
</dbReference>
<gene>
    <name evidence="2" type="ORF">F3K02_06805</name>
</gene>
<feature type="transmembrane region" description="Helical" evidence="1">
    <location>
        <begin position="80"/>
        <end position="101"/>
    </location>
</feature>
<organism evidence="2 3">
    <name type="scientific">Hydrogenophaga aromaticivorans</name>
    <dbReference type="NCBI Taxonomy" id="2610898"/>
    <lineage>
        <taxon>Bacteria</taxon>
        <taxon>Pseudomonadati</taxon>
        <taxon>Pseudomonadota</taxon>
        <taxon>Betaproteobacteria</taxon>
        <taxon>Burkholderiales</taxon>
        <taxon>Comamonadaceae</taxon>
        <taxon>Hydrogenophaga</taxon>
    </lineage>
</organism>
<feature type="transmembrane region" description="Helical" evidence="1">
    <location>
        <begin position="107"/>
        <end position="128"/>
    </location>
</feature>
<dbReference type="EMBL" id="VYGV01000006">
    <property type="protein sequence ID" value="NWF44959.1"/>
    <property type="molecule type" value="Genomic_DNA"/>
</dbReference>
<evidence type="ECO:0008006" key="4">
    <source>
        <dbReference type="Google" id="ProtNLM"/>
    </source>
</evidence>
<protein>
    <recommendedName>
        <fullName evidence="4">BphX family protein</fullName>
    </recommendedName>
</protein>
<comment type="caution">
    <text evidence="2">The sequence shown here is derived from an EMBL/GenBank/DDBJ whole genome shotgun (WGS) entry which is preliminary data.</text>
</comment>
<keyword evidence="3" id="KW-1185">Reference proteome</keyword>